<evidence type="ECO:0000256" key="1">
    <source>
        <dbReference type="SAM" id="MobiDB-lite"/>
    </source>
</evidence>
<feature type="non-terminal residue" evidence="2">
    <location>
        <position position="40"/>
    </location>
</feature>
<dbReference type="AlphaFoldDB" id="A0A6J4USQ4"/>
<name>A0A6J4USQ4_9BACT</name>
<accession>A0A6J4USQ4</accession>
<feature type="non-terminal residue" evidence="2">
    <location>
        <position position="1"/>
    </location>
</feature>
<dbReference type="EMBL" id="CADCWH010000214">
    <property type="protein sequence ID" value="CAA9556876.1"/>
    <property type="molecule type" value="Genomic_DNA"/>
</dbReference>
<organism evidence="2">
    <name type="scientific">uncultured Thermomicrobiales bacterium</name>
    <dbReference type="NCBI Taxonomy" id="1645740"/>
    <lineage>
        <taxon>Bacteria</taxon>
        <taxon>Pseudomonadati</taxon>
        <taxon>Thermomicrobiota</taxon>
        <taxon>Thermomicrobia</taxon>
        <taxon>Thermomicrobiales</taxon>
        <taxon>environmental samples</taxon>
    </lineage>
</organism>
<feature type="compositionally biased region" description="Pro residues" evidence="1">
    <location>
        <begin position="1"/>
        <end position="10"/>
    </location>
</feature>
<evidence type="ECO:0000313" key="2">
    <source>
        <dbReference type="EMBL" id="CAA9556876.1"/>
    </source>
</evidence>
<feature type="region of interest" description="Disordered" evidence="1">
    <location>
        <begin position="1"/>
        <end position="40"/>
    </location>
</feature>
<proteinExistence type="predicted"/>
<reference evidence="2" key="1">
    <citation type="submission" date="2020-02" db="EMBL/GenBank/DDBJ databases">
        <authorList>
            <person name="Meier V. D."/>
        </authorList>
    </citation>
    <scope>NUCLEOTIDE SEQUENCE</scope>
    <source>
        <strain evidence="2">AVDCRST_MAG70</strain>
    </source>
</reference>
<sequence>CPPMPSPVPWPGGTGMARRQDVSGHAFSHSGRAPTRPESH</sequence>
<protein>
    <submittedName>
        <fullName evidence="2">Uncharacterized protein</fullName>
    </submittedName>
</protein>
<gene>
    <name evidence="2" type="ORF">AVDCRST_MAG70-1356</name>
</gene>